<gene>
    <name evidence="1" type="ORF">CC86DRAFT_432406</name>
</gene>
<dbReference type="EMBL" id="MU006247">
    <property type="protein sequence ID" value="KAF2818983.1"/>
    <property type="molecule type" value="Genomic_DNA"/>
</dbReference>
<dbReference type="Proteomes" id="UP000799424">
    <property type="component" value="Unassembled WGS sequence"/>
</dbReference>
<name>A0A6A6ZE67_9PLEO</name>
<protein>
    <submittedName>
        <fullName evidence="1">Uncharacterized protein</fullName>
    </submittedName>
</protein>
<feature type="non-terminal residue" evidence="1">
    <location>
        <position position="1"/>
    </location>
</feature>
<sequence>FNSHNTPRGHYYSAPNLYSRGVWVGYLAPDKQNTSYLGLPSYNTLKANLKSLSPPFPQPPTRQSVTIMPLDGDDEVGMFCILLPQTLDRSIKTLQTWRPYEIRHGGYSKNFDNNFMLVTLRNTNQDMGTAETIREILDAQTSSWTPISKAAQSMARVTQTIENQDAPSRSTSTSLKRTRLRYSSDIVEAPSNHQRTRSIESFLMQASKGKHPLQGFRPTVPEART</sequence>
<keyword evidence="2" id="KW-1185">Reference proteome</keyword>
<organism evidence="1 2">
    <name type="scientific">Ophiobolus disseminans</name>
    <dbReference type="NCBI Taxonomy" id="1469910"/>
    <lineage>
        <taxon>Eukaryota</taxon>
        <taxon>Fungi</taxon>
        <taxon>Dikarya</taxon>
        <taxon>Ascomycota</taxon>
        <taxon>Pezizomycotina</taxon>
        <taxon>Dothideomycetes</taxon>
        <taxon>Pleosporomycetidae</taxon>
        <taxon>Pleosporales</taxon>
        <taxon>Pleosporineae</taxon>
        <taxon>Phaeosphaeriaceae</taxon>
        <taxon>Ophiobolus</taxon>
    </lineage>
</organism>
<dbReference type="AlphaFoldDB" id="A0A6A6ZE67"/>
<accession>A0A6A6ZE67</accession>
<dbReference type="OrthoDB" id="3783585at2759"/>
<reference evidence="1" key="1">
    <citation type="journal article" date="2020" name="Stud. Mycol.">
        <title>101 Dothideomycetes genomes: a test case for predicting lifestyles and emergence of pathogens.</title>
        <authorList>
            <person name="Haridas S."/>
            <person name="Albert R."/>
            <person name="Binder M."/>
            <person name="Bloem J."/>
            <person name="Labutti K."/>
            <person name="Salamov A."/>
            <person name="Andreopoulos B."/>
            <person name="Baker S."/>
            <person name="Barry K."/>
            <person name="Bills G."/>
            <person name="Bluhm B."/>
            <person name="Cannon C."/>
            <person name="Castanera R."/>
            <person name="Culley D."/>
            <person name="Daum C."/>
            <person name="Ezra D."/>
            <person name="Gonzalez J."/>
            <person name="Henrissat B."/>
            <person name="Kuo A."/>
            <person name="Liang C."/>
            <person name="Lipzen A."/>
            <person name="Lutzoni F."/>
            <person name="Magnuson J."/>
            <person name="Mondo S."/>
            <person name="Nolan M."/>
            <person name="Ohm R."/>
            <person name="Pangilinan J."/>
            <person name="Park H.-J."/>
            <person name="Ramirez L."/>
            <person name="Alfaro M."/>
            <person name="Sun H."/>
            <person name="Tritt A."/>
            <person name="Yoshinaga Y."/>
            <person name="Zwiers L.-H."/>
            <person name="Turgeon B."/>
            <person name="Goodwin S."/>
            <person name="Spatafora J."/>
            <person name="Crous P."/>
            <person name="Grigoriev I."/>
        </authorList>
    </citation>
    <scope>NUCLEOTIDE SEQUENCE</scope>
    <source>
        <strain evidence="1">CBS 113818</strain>
    </source>
</reference>
<evidence type="ECO:0000313" key="1">
    <source>
        <dbReference type="EMBL" id="KAF2818983.1"/>
    </source>
</evidence>
<proteinExistence type="predicted"/>
<evidence type="ECO:0000313" key="2">
    <source>
        <dbReference type="Proteomes" id="UP000799424"/>
    </source>
</evidence>